<dbReference type="HOGENOM" id="CLU_090242_0_0_2"/>
<dbReference type="Gene3D" id="1.10.10.10">
    <property type="entry name" value="Winged helix-like DNA-binding domain superfamily/Winged helix DNA-binding domain"/>
    <property type="match status" value="2"/>
</dbReference>
<dbReference type="PROSITE" id="PS50956">
    <property type="entry name" value="HTH_ASNC_2"/>
    <property type="match status" value="1"/>
</dbReference>
<dbReference type="InterPro" id="IPR036390">
    <property type="entry name" value="WH_DNA-bd_sf"/>
</dbReference>
<gene>
    <name evidence="5" type="ordered locus">Mcup_1310</name>
</gene>
<evidence type="ECO:0000313" key="6">
    <source>
        <dbReference type="Proteomes" id="UP000007812"/>
    </source>
</evidence>
<keyword evidence="3" id="KW-0804">Transcription</keyword>
<reference evidence="5 6" key="1">
    <citation type="journal article" date="2011" name="J. Bacteriol.">
        <title>Complete genome sequence of Metallosphaera cuprina, a metal sulfide-oxidizing archaeon from a hot spring.</title>
        <authorList>
            <person name="Liu L.J."/>
            <person name="You X.Y."/>
            <person name="Zheng H."/>
            <person name="Wang S."/>
            <person name="Jiang C.Y."/>
            <person name="Liu S.J."/>
        </authorList>
    </citation>
    <scope>NUCLEOTIDE SEQUENCE [LARGE SCALE GENOMIC DNA]</scope>
    <source>
        <strain evidence="5 6">Ar-4</strain>
    </source>
</reference>
<feature type="domain" description="HTH asnC-type" evidence="4">
    <location>
        <begin position="1"/>
        <end position="62"/>
    </location>
</feature>
<organism evidence="5 6">
    <name type="scientific">Metallosphaera cuprina (strain Ar-4)</name>
    <dbReference type="NCBI Taxonomy" id="1006006"/>
    <lineage>
        <taxon>Archaea</taxon>
        <taxon>Thermoproteota</taxon>
        <taxon>Thermoprotei</taxon>
        <taxon>Sulfolobales</taxon>
        <taxon>Sulfolobaceae</taxon>
        <taxon>Metallosphaera</taxon>
    </lineage>
</organism>
<protein>
    <submittedName>
        <fullName evidence="5">AsnC family transcriptional regulator</fullName>
    </submittedName>
</protein>
<dbReference type="SMART" id="SM00344">
    <property type="entry name" value="HTH_ASNC"/>
    <property type="match status" value="1"/>
</dbReference>
<dbReference type="PATRIC" id="fig|1006006.8.peg.1304"/>
<keyword evidence="2" id="KW-0238">DNA-binding</keyword>
<sequence length="256" mass="29972">MDEVNKKIIFYLMKDFRYSQRKIAKELNISPPAVNYRVERMTKDKIIKRVALYVNPNFYGKYHGYVSFPNVKEWKGEYVFKVNCIEHLNVYEVEADSMEALKSKINDMIADLGEPEMIYFPEQTPYNPSIFDMKLLSVLKENPTMTPVELSERLKVSSKTVRRHLRYLYKKEFIRLVPIVDINSSGIIMYAVFTKKVEIAKKFFQSTMFREVSDKNAGVFVNVGNSIQEVSDKIKKFREFDPEAQLMIAESYDVGS</sequence>
<evidence type="ECO:0000256" key="3">
    <source>
        <dbReference type="ARBA" id="ARBA00023163"/>
    </source>
</evidence>
<dbReference type="OrthoDB" id="6995at2157"/>
<dbReference type="PANTHER" id="PTHR43413">
    <property type="entry name" value="TRANSCRIPTIONAL REGULATOR, ASNC FAMILY"/>
    <property type="match status" value="1"/>
</dbReference>
<dbReference type="AlphaFoldDB" id="F4FY40"/>
<keyword evidence="1" id="KW-0805">Transcription regulation</keyword>
<evidence type="ECO:0000256" key="1">
    <source>
        <dbReference type="ARBA" id="ARBA00023015"/>
    </source>
</evidence>
<dbReference type="PRINTS" id="PR00033">
    <property type="entry name" value="HTHASNC"/>
</dbReference>
<dbReference type="STRING" id="1006006.Mcup_1310"/>
<dbReference type="InterPro" id="IPR011991">
    <property type="entry name" value="ArsR-like_HTH"/>
</dbReference>
<evidence type="ECO:0000256" key="2">
    <source>
        <dbReference type="ARBA" id="ARBA00023125"/>
    </source>
</evidence>
<evidence type="ECO:0000259" key="4">
    <source>
        <dbReference type="PROSITE" id="PS50956"/>
    </source>
</evidence>
<keyword evidence="6" id="KW-1185">Reference proteome</keyword>
<dbReference type="CDD" id="cd00090">
    <property type="entry name" value="HTH_ARSR"/>
    <property type="match status" value="1"/>
</dbReference>
<dbReference type="InterPro" id="IPR050684">
    <property type="entry name" value="HTH-Siroheme_Decarb"/>
</dbReference>
<dbReference type="eggNOG" id="arCOG01586">
    <property type="taxonomic scope" value="Archaea"/>
</dbReference>
<dbReference type="GO" id="GO:0043565">
    <property type="term" value="F:sequence-specific DNA binding"/>
    <property type="evidence" value="ECO:0007669"/>
    <property type="project" value="InterPro"/>
</dbReference>
<dbReference type="InterPro" id="IPR019888">
    <property type="entry name" value="Tscrpt_reg_AsnC-like"/>
</dbReference>
<accession>F4FY40</accession>
<proteinExistence type="predicted"/>
<dbReference type="RefSeq" id="WP_013737911.1">
    <property type="nucleotide sequence ID" value="NC_015435.1"/>
</dbReference>
<dbReference type="Pfam" id="PF13412">
    <property type="entry name" value="HTH_24"/>
    <property type="match status" value="2"/>
</dbReference>
<dbReference type="EMBL" id="CP002656">
    <property type="protein sequence ID" value="AEB95413.1"/>
    <property type="molecule type" value="Genomic_DNA"/>
</dbReference>
<name>F4FY40_METCR</name>
<dbReference type="InterPro" id="IPR036388">
    <property type="entry name" value="WH-like_DNA-bd_sf"/>
</dbReference>
<dbReference type="KEGG" id="mcn:Mcup_1310"/>
<evidence type="ECO:0000313" key="5">
    <source>
        <dbReference type="EMBL" id="AEB95413.1"/>
    </source>
</evidence>
<dbReference type="GeneID" id="10493499"/>
<dbReference type="SUPFAM" id="SSF46785">
    <property type="entry name" value="Winged helix' DNA-binding domain"/>
    <property type="match status" value="2"/>
</dbReference>
<dbReference type="InterPro" id="IPR000485">
    <property type="entry name" value="AsnC-type_HTH_dom"/>
</dbReference>
<dbReference type="PANTHER" id="PTHR43413:SF8">
    <property type="entry name" value="HTH-TYPE TRANSCRIPTIONAL REGULATOR PTR1"/>
    <property type="match status" value="1"/>
</dbReference>
<dbReference type="Proteomes" id="UP000007812">
    <property type="component" value="Chromosome"/>
</dbReference>